<evidence type="ECO:0000256" key="11">
    <source>
        <dbReference type="ARBA" id="ARBA00023054"/>
    </source>
</evidence>
<comment type="caution">
    <text evidence="18">The sequence shown here is derived from an EMBL/GenBank/DDBJ whole genome shotgun (WGS) entry which is preliminary data.</text>
</comment>
<evidence type="ECO:0000256" key="15">
    <source>
        <dbReference type="SAM" id="Coils"/>
    </source>
</evidence>
<dbReference type="Gene3D" id="3.40.50.300">
    <property type="entry name" value="P-loop containing nucleotide triphosphate hydrolases"/>
    <property type="match status" value="1"/>
</dbReference>
<dbReference type="FunFam" id="3.40.50.300:FF:001195">
    <property type="entry name" value="DNA repair protein rad50"/>
    <property type="match status" value="1"/>
</dbReference>
<feature type="compositionally biased region" description="Low complexity" evidence="16">
    <location>
        <begin position="416"/>
        <end position="427"/>
    </location>
</feature>
<dbReference type="GO" id="GO:0051880">
    <property type="term" value="F:G-quadruplex DNA binding"/>
    <property type="evidence" value="ECO:0007669"/>
    <property type="project" value="TreeGrafter"/>
</dbReference>
<dbReference type="InterPro" id="IPR027417">
    <property type="entry name" value="P-loop_NTPase"/>
</dbReference>
<dbReference type="GO" id="GO:0046872">
    <property type="term" value="F:metal ion binding"/>
    <property type="evidence" value="ECO:0007669"/>
    <property type="project" value="UniProtKB-KW"/>
</dbReference>
<evidence type="ECO:0000256" key="5">
    <source>
        <dbReference type="ARBA" id="ARBA00017893"/>
    </source>
</evidence>
<feature type="compositionally biased region" description="Basic and acidic residues" evidence="16">
    <location>
        <begin position="428"/>
        <end position="439"/>
    </location>
</feature>
<evidence type="ECO:0000256" key="9">
    <source>
        <dbReference type="ARBA" id="ARBA00022801"/>
    </source>
</evidence>
<comment type="similarity">
    <text evidence="4">Belongs to the SMC family. RAD50 subfamily.</text>
</comment>
<evidence type="ECO:0000313" key="19">
    <source>
        <dbReference type="Proteomes" id="UP000646827"/>
    </source>
</evidence>
<dbReference type="Proteomes" id="UP000646827">
    <property type="component" value="Unassembled WGS sequence"/>
</dbReference>
<dbReference type="SUPFAM" id="SSF52540">
    <property type="entry name" value="P-loop containing nucleoside triphosphate hydrolases"/>
    <property type="match status" value="1"/>
</dbReference>
<evidence type="ECO:0000256" key="10">
    <source>
        <dbReference type="ARBA" id="ARBA00022833"/>
    </source>
</evidence>
<feature type="coiled-coil region" evidence="15">
    <location>
        <begin position="196"/>
        <end position="292"/>
    </location>
</feature>
<name>A0A8H7VUC5_9FUNG</name>
<organism evidence="18 19">
    <name type="scientific">Circinella minor</name>
    <dbReference type="NCBI Taxonomy" id="1195481"/>
    <lineage>
        <taxon>Eukaryota</taxon>
        <taxon>Fungi</taxon>
        <taxon>Fungi incertae sedis</taxon>
        <taxon>Mucoromycota</taxon>
        <taxon>Mucoromycotina</taxon>
        <taxon>Mucoromycetes</taxon>
        <taxon>Mucorales</taxon>
        <taxon>Lichtheimiaceae</taxon>
        <taxon>Circinella</taxon>
    </lineage>
</organism>
<dbReference type="GO" id="GO:0000722">
    <property type="term" value="P:telomere maintenance via recombination"/>
    <property type="evidence" value="ECO:0007669"/>
    <property type="project" value="TreeGrafter"/>
</dbReference>
<keyword evidence="11 15" id="KW-0175">Coiled coil</keyword>
<dbReference type="GO" id="GO:0000794">
    <property type="term" value="C:condensed nuclear chromosome"/>
    <property type="evidence" value="ECO:0007669"/>
    <property type="project" value="TreeGrafter"/>
</dbReference>
<proteinExistence type="inferred from homology"/>
<dbReference type="OrthoDB" id="18797at2759"/>
<dbReference type="PANTHER" id="PTHR18867:SF12">
    <property type="entry name" value="DNA REPAIR PROTEIN RAD50"/>
    <property type="match status" value="1"/>
</dbReference>
<evidence type="ECO:0000256" key="4">
    <source>
        <dbReference type="ARBA" id="ARBA00009439"/>
    </source>
</evidence>
<feature type="compositionally biased region" description="Basic and acidic residues" evidence="16">
    <location>
        <begin position="472"/>
        <end position="491"/>
    </location>
</feature>
<sequence>MSWIDKLGILGIRSFSPDDPVYIQFSSPCTVIYGPNGTGKTTIIEALKYACTGDLPPNSKQGAFIHDVKVAGVSEVRAQIRLQFYSCNNMKVICTRTLSLTQKKTTVSQKTLDTSLKLIDPANGEVTSVSTRCADMDVQLPQHLGVSKAILDNVVFCHQEESNWPLSEPAVLKKKLDEIFASTRYTKALATIKDNRKELTQENKVETVALAALKNDTEKARKITRTLSDLKTRVINKKQQAAEIDEDLDETTRQINSLLEKYREAEKIEGQIRQLIHEEKIARENINELGKNLTERSETDEELQTLLDSISGQAQKDDETRQDLEFEAKRVDRQLNTARETISSKLTTMGRLEAAAEANKKLEKERAILLRQTNEELGLASQSGLMDADHAIQAIKELVRAREGKLQKIKDEARGQQSNLSSQLQSLKSERGGLEESKKNAKRQVQQARNTTRSLNEQLDDIHTTQADLDVANEKLTREEKNLNDTKKMLDDGGLPLKLSQKDKELRDVDDQIALVNEEMSRLNRQGDTQTKLSLKRSDLDNKRTTARSLGLHWFNENSSEIQSRLGRESSMESLEQDLTKLLNEKTTQLQKLQEAKECDSREFSGIEAKLSVAKESLFAKQQQAL</sequence>
<evidence type="ECO:0000256" key="7">
    <source>
        <dbReference type="ARBA" id="ARBA00022723"/>
    </source>
</evidence>
<dbReference type="PANTHER" id="PTHR18867">
    <property type="entry name" value="RAD50"/>
    <property type="match status" value="1"/>
</dbReference>
<evidence type="ECO:0000256" key="12">
    <source>
        <dbReference type="ARBA" id="ARBA00023204"/>
    </source>
</evidence>
<feature type="non-terminal residue" evidence="18">
    <location>
        <position position="1"/>
    </location>
</feature>
<evidence type="ECO:0000259" key="17">
    <source>
        <dbReference type="Pfam" id="PF13476"/>
    </source>
</evidence>
<keyword evidence="12" id="KW-0234">DNA repair</keyword>
<accession>A0A8H7VUC5</accession>
<keyword evidence="19" id="KW-1185">Reference proteome</keyword>
<evidence type="ECO:0000256" key="14">
    <source>
        <dbReference type="ARBA" id="ARBA00049360"/>
    </source>
</evidence>
<feature type="coiled-coil region" evidence="15">
    <location>
        <begin position="572"/>
        <end position="603"/>
    </location>
</feature>
<protein>
    <recommendedName>
        <fullName evidence="5">DNA repair protein RAD50</fullName>
    </recommendedName>
</protein>
<dbReference type="GO" id="GO:0030870">
    <property type="term" value="C:Mre11 complex"/>
    <property type="evidence" value="ECO:0007669"/>
    <property type="project" value="TreeGrafter"/>
</dbReference>
<keyword evidence="8" id="KW-0227">DNA damage</keyword>
<keyword evidence="6" id="KW-0158">Chromosome</keyword>
<evidence type="ECO:0000256" key="13">
    <source>
        <dbReference type="ARBA" id="ARBA00023242"/>
    </source>
</evidence>
<comment type="cofactor">
    <cofactor evidence="1">
        <name>Zn(2+)</name>
        <dbReference type="ChEBI" id="CHEBI:29105"/>
    </cofactor>
</comment>
<feature type="coiled-coil region" evidence="15">
    <location>
        <begin position="321"/>
        <end position="375"/>
    </location>
</feature>
<comment type="catalytic activity">
    <reaction evidence="14">
        <text>ATP + H2O = ADP + phosphate + H(+)</text>
        <dbReference type="Rhea" id="RHEA:13065"/>
        <dbReference type="ChEBI" id="CHEBI:15377"/>
        <dbReference type="ChEBI" id="CHEBI:15378"/>
        <dbReference type="ChEBI" id="CHEBI:30616"/>
        <dbReference type="ChEBI" id="CHEBI:43474"/>
        <dbReference type="ChEBI" id="CHEBI:456216"/>
    </reaction>
</comment>
<evidence type="ECO:0000256" key="16">
    <source>
        <dbReference type="SAM" id="MobiDB-lite"/>
    </source>
</evidence>
<keyword evidence="10" id="KW-0862">Zinc</keyword>
<dbReference type="GO" id="GO:0007004">
    <property type="term" value="P:telomere maintenance via telomerase"/>
    <property type="evidence" value="ECO:0007669"/>
    <property type="project" value="TreeGrafter"/>
</dbReference>
<dbReference type="GO" id="GO:0016887">
    <property type="term" value="F:ATP hydrolysis activity"/>
    <property type="evidence" value="ECO:0007669"/>
    <property type="project" value="InterPro"/>
</dbReference>
<evidence type="ECO:0000313" key="18">
    <source>
        <dbReference type="EMBL" id="KAG2227409.1"/>
    </source>
</evidence>
<feature type="compositionally biased region" description="Polar residues" evidence="16">
    <location>
        <begin position="443"/>
        <end position="457"/>
    </location>
</feature>
<reference evidence="18 19" key="1">
    <citation type="submission" date="2020-12" db="EMBL/GenBank/DDBJ databases">
        <title>Metabolic potential, ecology and presence of endohyphal bacteria is reflected in genomic diversity of Mucoromycotina.</title>
        <authorList>
            <person name="Muszewska A."/>
            <person name="Okrasinska A."/>
            <person name="Steczkiewicz K."/>
            <person name="Drgas O."/>
            <person name="Orlowska M."/>
            <person name="Perlinska-Lenart U."/>
            <person name="Aleksandrzak-Piekarczyk T."/>
            <person name="Szatraj K."/>
            <person name="Zielenkiewicz U."/>
            <person name="Pilsyk S."/>
            <person name="Malc E."/>
            <person name="Mieczkowski P."/>
            <person name="Kruszewska J.S."/>
            <person name="Biernat P."/>
            <person name="Pawlowska J."/>
        </authorList>
    </citation>
    <scope>NUCLEOTIDE SEQUENCE [LARGE SCALE GENOMIC DNA]</scope>
    <source>
        <strain evidence="18 19">CBS 142.35</strain>
    </source>
</reference>
<dbReference type="Pfam" id="PF13476">
    <property type="entry name" value="AAA_23"/>
    <property type="match status" value="1"/>
</dbReference>
<evidence type="ECO:0000256" key="8">
    <source>
        <dbReference type="ARBA" id="ARBA00022763"/>
    </source>
</evidence>
<evidence type="ECO:0000256" key="3">
    <source>
        <dbReference type="ARBA" id="ARBA00004286"/>
    </source>
</evidence>
<dbReference type="EMBL" id="JAEPRB010000007">
    <property type="protein sequence ID" value="KAG2227409.1"/>
    <property type="molecule type" value="Genomic_DNA"/>
</dbReference>
<comment type="subcellular location">
    <subcellularLocation>
        <location evidence="3">Chromosome</location>
    </subcellularLocation>
    <subcellularLocation>
        <location evidence="2">Nucleus</location>
    </subcellularLocation>
</comment>
<evidence type="ECO:0000256" key="6">
    <source>
        <dbReference type="ARBA" id="ARBA00022454"/>
    </source>
</evidence>
<dbReference type="GO" id="GO:0070192">
    <property type="term" value="P:chromosome organization involved in meiotic cell cycle"/>
    <property type="evidence" value="ECO:0007669"/>
    <property type="project" value="TreeGrafter"/>
</dbReference>
<evidence type="ECO:0000256" key="1">
    <source>
        <dbReference type="ARBA" id="ARBA00001947"/>
    </source>
</evidence>
<keyword evidence="9" id="KW-0378">Hydrolase</keyword>
<dbReference type="AlphaFoldDB" id="A0A8H7VUC5"/>
<evidence type="ECO:0000256" key="2">
    <source>
        <dbReference type="ARBA" id="ARBA00004123"/>
    </source>
</evidence>
<gene>
    <name evidence="18" type="ORF">INT45_007434</name>
</gene>
<keyword evidence="7" id="KW-0479">Metal-binding</keyword>
<feature type="domain" description="Rad50/SbcC-type AAA" evidence="17">
    <location>
        <begin position="6"/>
        <end position="261"/>
    </location>
</feature>
<feature type="region of interest" description="Disordered" evidence="16">
    <location>
        <begin position="409"/>
        <end position="496"/>
    </location>
</feature>
<dbReference type="GO" id="GO:0043047">
    <property type="term" value="F:single-stranded telomeric DNA binding"/>
    <property type="evidence" value="ECO:0007669"/>
    <property type="project" value="TreeGrafter"/>
</dbReference>
<dbReference type="GO" id="GO:0006302">
    <property type="term" value="P:double-strand break repair"/>
    <property type="evidence" value="ECO:0007669"/>
    <property type="project" value="InterPro"/>
</dbReference>
<dbReference type="GO" id="GO:0003691">
    <property type="term" value="F:double-stranded telomeric DNA binding"/>
    <property type="evidence" value="ECO:0007669"/>
    <property type="project" value="TreeGrafter"/>
</dbReference>
<keyword evidence="13" id="KW-0539">Nucleus</keyword>
<dbReference type="InterPro" id="IPR038729">
    <property type="entry name" value="Rad50/SbcC_AAA"/>
</dbReference>